<dbReference type="EMBL" id="AUXZ01000093">
    <property type="protein sequence ID" value="KZN48184.1"/>
    <property type="molecule type" value="Genomic_DNA"/>
</dbReference>
<dbReference type="PATRIC" id="fig|1365251.3.peg.3925"/>
<accession>A0A167CXQ2</accession>
<dbReference type="OrthoDB" id="6291057at2"/>
<dbReference type="AlphaFoldDB" id="A0A167CXQ2"/>
<sequence length="121" mass="13824">MQLITGGLMDIYFGYNGRVGDVQGAKRDIQEFQQLAKTADTPEQRERYSQAVVQVQTEILPKMQKEMEQLGKQLGLKPGQMGNTINKEDLIKENLAFKKDNKDIISFITDYQPGNYYSNKT</sequence>
<proteinExistence type="predicted"/>
<reference evidence="1 2" key="1">
    <citation type="submission" date="2013-07" db="EMBL/GenBank/DDBJ databases">
        <title>Comparative Genomic and Metabolomic Analysis of Twelve Strains of Pseudoalteromonas luteoviolacea.</title>
        <authorList>
            <person name="Vynne N.G."/>
            <person name="Mansson M."/>
            <person name="Gram L."/>
        </authorList>
    </citation>
    <scope>NUCLEOTIDE SEQUENCE [LARGE SCALE GENOMIC DNA]</scope>
    <source>
        <strain evidence="1 2">H33</strain>
    </source>
</reference>
<dbReference type="Proteomes" id="UP000076503">
    <property type="component" value="Unassembled WGS sequence"/>
</dbReference>
<name>A0A167CXQ2_9GAMM</name>
<evidence type="ECO:0000313" key="2">
    <source>
        <dbReference type="Proteomes" id="UP000076503"/>
    </source>
</evidence>
<evidence type="ECO:0000313" key="1">
    <source>
        <dbReference type="EMBL" id="KZN48184.1"/>
    </source>
</evidence>
<comment type="caution">
    <text evidence="1">The sequence shown here is derived from an EMBL/GenBank/DDBJ whole genome shotgun (WGS) entry which is preliminary data.</text>
</comment>
<organism evidence="1 2">
    <name type="scientific">Pseudoalteromonas luteoviolacea H33</name>
    <dbReference type="NCBI Taxonomy" id="1365251"/>
    <lineage>
        <taxon>Bacteria</taxon>
        <taxon>Pseudomonadati</taxon>
        <taxon>Pseudomonadota</taxon>
        <taxon>Gammaproteobacteria</taxon>
        <taxon>Alteromonadales</taxon>
        <taxon>Pseudoalteromonadaceae</taxon>
        <taxon>Pseudoalteromonas</taxon>
    </lineage>
</organism>
<gene>
    <name evidence="1" type="ORF">N476_22280</name>
</gene>
<dbReference type="RefSeq" id="WP_063363190.1">
    <property type="nucleotide sequence ID" value="NZ_AUXZ01000093.1"/>
</dbReference>
<protein>
    <submittedName>
        <fullName evidence="1">Uncharacterized protein</fullName>
    </submittedName>
</protein>